<dbReference type="HOGENOM" id="CLU_012124_0_0_9"/>
<dbReference type="InterPro" id="IPR050491">
    <property type="entry name" value="AmpC-like"/>
</dbReference>
<dbReference type="PANTHER" id="PTHR46825:SF11">
    <property type="entry name" value="PENICILLIN-BINDING PROTEIN 4"/>
    <property type="match status" value="1"/>
</dbReference>
<protein>
    <submittedName>
        <fullName evidence="5">Cell surface protein</fullName>
    </submittedName>
</protein>
<evidence type="ECO:0000256" key="3">
    <source>
        <dbReference type="SAM" id="SignalP"/>
    </source>
</evidence>
<dbReference type="PATRIC" id="fig|935198.13.peg.2958"/>
<dbReference type="InterPro" id="IPR012338">
    <property type="entry name" value="Beta-lactam/transpept-like"/>
</dbReference>
<feature type="chain" id="PRO_5009947398" evidence="3">
    <location>
        <begin position="26"/>
        <end position="701"/>
    </location>
</feature>
<reference evidence="5" key="2">
    <citation type="submission" date="2009-08" db="EMBL/GenBank/DDBJ databases">
        <authorList>
            <person name="Shrivastava S."/>
            <person name="Brinkac L.M."/>
            <person name="Dodson R.J."/>
            <person name="Harkins D.M."/>
            <person name="Durkin A.S."/>
            <person name="Sutton G."/>
        </authorList>
    </citation>
    <scope>NUCLEOTIDE SEQUENCE</scope>
    <source>
        <strain evidence="5">Eklund 17B</strain>
    </source>
</reference>
<evidence type="ECO:0000256" key="2">
    <source>
        <dbReference type="ARBA" id="ARBA00023136"/>
    </source>
</evidence>
<feature type="domain" description="Beta-lactamase-related" evidence="4">
    <location>
        <begin position="60"/>
        <end position="377"/>
    </location>
</feature>
<organism evidence="5">
    <name type="scientific">Clostridium botulinum (strain Eklund 17B / Type B)</name>
    <dbReference type="NCBI Taxonomy" id="935198"/>
    <lineage>
        <taxon>Bacteria</taxon>
        <taxon>Bacillati</taxon>
        <taxon>Bacillota</taxon>
        <taxon>Clostridia</taxon>
        <taxon>Eubacteriales</taxon>
        <taxon>Clostridiaceae</taxon>
        <taxon>Clostridium</taxon>
    </lineage>
</organism>
<sequence>MKRKIIAGLFLTLIFSVTSSIQVLAIEKDSTSNLNVTSTNKTDENLSVDERIKQQANLLVDNYDTTSVQYAVIDSGKIILSDNAGVYSRNENRELTKNTMYGIGSISKMFVVASVMKLVDENKIDLDKPVVNYIPDFKMQDERYKQITPRMLINHSSGIMGTTFKNTFLFDDNDTTGYDQLLSELANQRLKANPGEYSVYCNDGFTLAQLLVERVSGTDFTTYIHENFTKPLNITNTKTPLNSFDKRSLAKVYDNESEKKELPNESVNIIGTGGIYSTAEDLCQFSRIFTNDDIKILSKNSIDAMSEKEYAKGIHIKAEDNTIGYGLGWDNVDTFPFNRYGIKALTKGGDTFAYHGSVISLPQYDLSVAVVSSGGTSGYDQAFGTSVLLQILKEKGIISEILPDVTLPNAKVADMPKEFTKYSGLYNISNTMAKVDINSNGTLTINLIGGSKDSEQVYTYTDDGYFTSADGRGKCNFVEEKNGITYLERKLYMSLDGLSQSVVWDYNLQKVEENPISDDLKSVWKLRNNKDYYVLNEKYTSEKYMKFLNAIHMNFKDEDQGYFMGHKIVSENEAKAITQIPGTGGRDLVDFKFYKENDIEYLKFGSSIAISSDAIPILSKDLNKVTIGEDGYAKWYTVPTEMSGKIINVSQPENGAFAVYDANGKYINYSYISGENNISLDNGYHIVFMGDKGGTFNINFK</sequence>
<keyword evidence="2" id="KW-0472">Membrane</keyword>
<keyword evidence="3" id="KW-0732">Signal</keyword>
<dbReference type="EMBL" id="CP001056">
    <property type="protein sequence ID" value="ACD24474.1"/>
    <property type="molecule type" value="Genomic_DNA"/>
</dbReference>
<evidence type="ECO:0000259" key="4">
    <source>
        <dbReference type="Pfam" id="PF00144"/>
    </source>
</evidence>
<dbReference type="Gene3D" id="3.40.710.10">
    <property type="entry name" value="DD-peptidase/beta-lactamase superfamily"/>
    <property type="match status" value="1"/>
</dbReference>
<evidence type="ECO:0000313" key="5">
    <source>
        <dbReference type="EMBL" id="ACD24474.1"/>
    </source>
</evidence>
<proteinExistence type="predicted"/>
<dbReference type="KEGG" id="cbk:CLL_A2995"/>
<evidence type="ECO:0000256" key="1">
    <source>
        <dbReference type="ARBA" id="ARBA00004370"/>
    </source>
</evidence>
<comment type="subcellular location">
    <subcellularLocation>
        <location evidence="1">Membrane</location>
    </subcellularLocation>
</comment>
<accession>B2TPM4</accession>
<dbReference type="InterPro" id="IPR001466">
    <property type="entry name" value="Beta-lactam-related"/>
</dbReference>
<feature type="signal peptide" evidence="3">
    <location>
        <begin position="1"/>
        <end position="25"/>
    </location>
</feature>
<name>B2TPM4_CLOBB</name>
<accession>U4PNT9</accession>
<dbReference type="AlphaFoldDB" id="B2TPM4"/>
<reference evidence="5" key="1">
    <citation type="submission" date="2009-06" db="EMBL/GenBank/DDBJ databases">
        <authorList>
            <consortium name="US DOE Joint Genome Institute (JGI-PGF)"/>
            <person name="Lucas S."/>
            <person name="Copeland A."/>
            <person name="Lapidus A."/>
            <person name="Glavina del Rio T."/>
            <person name="Dalin E."/>
            <person name="Tice H."/>
            <person name="Bruce D."/>
            <person name="Goodwin L."/>
            <person name="Pitluck S."/>
            <person name="Kyrpides N."/>
            <person name="Mavromatis K."/>
            <person name="Ivanova N."/>
            <person name="Saunders E."/>
            <person name="Brettin T."/>
            <person name="Detter J.C."/>
            <person name="Han C."/>
            <person name="Larimer F."/>
            <person name="Land M."/>
            <person name="Hauser L."/>
            <person name="Markowitz V."/>
            <person name="Cheng J.-F."/>
            <person name="Hugenholtz P."/>
            <person name="Woyke T."/>
            <person name="Wu D."/>
            <person name="Gronow S."/>
            <person name="Klenk H.-P."/>
            <person name="Eisen J.A."/>
        </authorList>
    </citation>
    <scope>NUCLEOTIDE SEQUENCE</scope>
    <source>
        <strain evidence="5">Eklund 17B</strain>
    </source>
</reference>
<dbReference type="GO" id="GO:0016020">
    <property type="term" value="C:membrane"/>
    <property type="evidence" value="ECO:0007669"/>
    <property type="project" value="UniProtKB-SubCell"/>
</dbReference>
<dbReference type="Pfam" id="PF00144">
    <property type="entry name" value="Beta-lactamase"/>
    <property type="match status" value="1"/>
</dbReference>
<dbReference type="SUPFAM" id="SSF56601">
    <property type="entry name" value="beta-lactamase/transpeptidase-like"/>
    <property type="match status" value="1"/>
</dbReference>
<gene>
    <name evidence="5" type="ordered locus">CLL_A2995</name>
</gene>
<dbReference type="PANTHER" id="PTHR46825">
    <property type="entry name" value="D-ALANYL-D-ALANINE-CARBOXYPEPTIDASE/ENDOPEPTIDASE AMPH"/>
    <property type="match status" value="1"/>
</dbReference>